<dbReference type="Pfam" id="PF00884">
    <property type="entry name" value="Sulfatase"/>
    <property type="match status" value="1"/>
</dbReference>
<evidence type="ECO:0000256" key="1">
    <source>
        <dbReference type="ARBA" id="ARBA00008779"/>
    </source>
</evidence>
<dbReference type="OrthoDB" id="9765065at2"/>
<evidence type="ECO:0000256" key="2">
    <source>
        <dbReference type="ARBA" id="ARBA00022801"/>
    </source>
</evidence>
<dbReference type="Proteomes" id="UP000007364">
    <property type="component" value="Unassembled WGS sequence"/>
</dbReference>
<comment type="caution">
    <text evidence="4">The sequence shown here is derived from an EMBL/GenBank/DDBJ whole genome shotgun (WGS) entry which is preliminary data.</text>
</comment>
<dbReference type="PROSITE" id="PS51257">
    <property type="entry name" value="PROKAR_LIPOPROTEIN"/>
    <property type="match status" value="1"/>
</dbReference>
<dbReference type="RefSeq" id="WP_008992495.1">
    <property type="nucleotide sequence ID" value="NZ_AMSG01000026.1"/>
</dbReference>
<keyword evidence="5" id="KW-1185">Reference proteome</keyword>
<organism evidence="4 5">
    <name type="scientific">Galbibacter marinus</name>
    <dbReference type="NCBI Taxonomy" id="555500"/>
    <lineage>
        <taxon>Bacteria</taxon>
        <taxon>Pseudomonadati</taxon>
        <taxon>Bacteroidota</taxon>
        <taxon>Flavobacteriia</taxon>
        <taxon>Flavobacteriales</taxon>
        <taxon>Flavobacteriaceae</taxon>
        <taxon>Galbibacter</taxon>
    </lineage>
</organism>
<dbReference type="InterPro" id="IPR050738">
    <property type="entry name" value="Sulfatase"/>
</dbReference>
<evidence type="ECO:0000313" key="5">
    <source>
        <dbReference type="Proteomes" id="UP000007364"/>
    </source>
</evidence>
<dbReference type="STRING" id="555500.I215_13283"/>
<dbReference type="InterPro" id="IPR000917">
    <property type="entry name" value="Sulfatase_N"/>
</dbReference>
<protein>
    <submittedName>
        <fullName evidence="4">Arylsulfatase A family protein</fullName>
    </submittedName>
</protein>
<reference evidence="4 5" key="1">
    <citation type="journal article" date="2012" name="J. Bacteriol.">
        <title>Genome Sequence of Galbibacter marinum Type Strain ck-I2-15.</title>
        <authorList>
            <person name="Lai Q."/>
            <person name="Li C."/>
            <person name="Shao Z."/>
        </authorList>
    </citation>
    <scope>NUCLEOTIDE SEQUENCE [LARGE SCALE GENOMIC DNA]</scope>
    <source>
        <strain evidence="5">ck-I2-15</strain>
    </source>
</reference>
<dbReference type="GO" id="GO:0004065">
    <property type="term" value="F:arylsulfatase activity"/>
    <property type="evidence" value="ECO:0007669"/>
    <property type="project" value="TreeGrafter"/>
</dbReference>
<keyword evidence="2" id="KW-0378">Hydrolase</keyword>
<name>K2PP50_9FLAO</name>
<dbReference type="EMBL" id="AMSG01000026">
    <property type="protein sequence ID" value="EKF54270.1"/>
    <property type="molecule type" value="Genomic_DNA"/>
</dbReference>
<sequence length="480" mass="54183">MHRITIFYSFLIFLAITSCQEKNGNSKESEKLSLKPNIVFVLADDLGIGDLGSYGQEYIKTPNLDRMAKEGMLFTDFYSGSTVCAPSRASLMTGKHTGHLTIRGNGEFPLKSTDTTIAQILKSQGYHTAMFGKWGLGLQGTSGSPEKKGWDEFTGHLHHVDGHFQKPDSLWSIEKGGVKKHAIEDDAFANEIFTQKGINFIDKQSDNQPFFLFMSYTVPHAELRVEDKYLAPYLNKHGESIFEPENPWPTGRHYGQQKYPKAAYAAMVTSLDSYVGKLLEKLKSKGLEENTLVIFTSDNGTHIEGGRTKEDVKFFNSTAGLRGVKRDLYEGGIRTPFIAHWPGTIPKGSISSVTAAYWDLLPTFTELAGYKKRLETDGFSIMDILLGKTKDINREFLYWEFHEEGGKIAIRMGDWKVVWTNLLDSNISAKCAVYNLKNDPYESVDLSSKHPDIIEKAKELYRQQHQRSEIDKFRISIPEN</sequence>
<dbReference type="AlphaFoldDB" id="K2PP50"/>
<accession>K2PP50</accession>
<dbReference type="eggNOG" id="COG3119">
    <property type="taxonomic scope" value="Bacteria"/>
</dbReference>
<evidence type="ECO:0000259" key="3">
    <source>
        <dbReference type="Pfam" id="PF00884"/>
    </source>
</evidence>
<gene>
    <name evidence="4" type="ORF">I215_13283</name>
</gene>
<feature type="domain" description="Sulfatase N-terminal" evidence="3">
    <location>
        <begin position="36"/>
        <end position="370"/>
    </location>
</feature>
<dbReference type="PATRIC" id="fig|555500.3.peg.2737"/>
<comment type="similarity">
    <text evidence="1">Belongs to the sulfatase family.</text>
</comment>
<dbReference type="CDD" id="cd16145">
    <property type="entry name" value="ARS_like"/>
    <property type="match status" value="1"/>
</dbReference>
<proteinExistence type="inferred from homology"/>
<dbReference type="Gene3D" id="3.40.720.10">
    <property type="entry name" value="Alkaline Phosphatase, subunit A"/>
    <property type="match status" value="1"/>
</dbReference>
<dbReference type="PANTHER" id="PTHR42693:SF53">
    <property type="entry name" value="ENDO-4-O-SULFATASE"/>
    <property type="match status" value="1"/>
</dbReference>
<dbReference type="InterPro" id="IPR017850">
    <property type="entry name" value="Alkaline_phosphatase_core_sf"/>
</dbReference>
<dbReference type="SUPFAM" id="SSF53649">
    <property type="entry name" value="Alkaline phosphatase-like"/>
    <property type="match status" value="1"/>
</dbReference>
<dbReference type="PANTHER" id="PTHR42693">
    <property type="entry name" value="ARYLSULFATASE FAMILY MEMBER"/>
    <property type="match status" value="1"/>
</dbReference>
<dbReference type="Gene3D" id="3.30.1120.10">
    <property type="match status" value="1"/>
</dbReference>
<evidence type="ECO:0000313" key="4">
    <source>
        <dbReference type="EMBL" id="EKF54270.1"/>
    </source>
</evidence>